<accession>A0ABW3U237</accession>
<feature type="transmembrane region" description="Helical" evidence="2">
    <location>
        <begin position="451"/>
        <end position="472"/>
    </location>
</feature>
<name>A0ABW3U237_9BACL</name>
<reference evidence="5" key="1">
    <citation type="journal article" date="2019" name="Int. J. Syst. Evol. Microbiol.">
        <title>The Global Catalogue of Microorganisms (GCM) 10K type strain sequencing project: providing services to taxonomists for standard genome sequencing and annotation.</title>
        <authorList>
            <consortium name="The Broad Institute Genomics Platform"/>
            <consortium name="The Broad Institute Genome Sequencing Center for Infectious Disease"/>
            <person name="Wu L."/>
            <person name="Ma J."/>
        </authorList>
    </citation>
    <scope>NUCLEOTIDE SEQUENCE [LARGE SCALE GENOMIC DNA]</scope>
    <source>
        <strain evidence="5">CCUG 53915</strain>
    </source>
</reference>
<keyword evidence="1" id="KW-1188">Viral release from host cell</keyword>
<feature type="non-terminal residue" evidence="4">
    <location>
        <position position="1"/>
    </location>
</feature>
<dbReference type="RefSeq" id="WP_381480992.1">
    <property type="nucleotide sequence ID" value="NZ_JBHTLT010000070.1"/>
</dbReference>
<evidence type="ECO:0000256" key="2">
    <source>
        <dbReference type="SAM" id="Phobius"/>
    </source>
</evidence>
<dbReference type="NCBIfam" id="TIGR01760">
    <property type="entry name" value="tape_meas_TP901"/>
    <property type="match status" value="2"/>
</dbReference>
<evidence type="ECO:0000259" key="3">
    <source>
        <dbReference type="Pfam" id="PF10145"/>
    </source>
</evidence>
<comment type="caution">
    <text evidence="4">The sequence shown here is derived from an EMBL/GenBank/DDBJ whole genome shotgun (WGS) entry which is preliminary data.</text>
</comment>
<evidence type="ECO:0000313" key="5">
    <source>
        <dbReference type="Proteomes" id="UP001597231"/>
    </source>
</evidence>
<dbReference type="PANTHER" id="PTHR37813:SF1">
    <property type="entry name" value="FELS-2 PROPHAGE PROTEIN"/>
    <property type="match status" value="1"/>
</dbReference>
<evidence type="ECO:0000313" key="4">
    <source>
        <dbReference type="EMBL" id="MFD1205713.1"/>
    </source>
</evidence>
<feature type="non-terminal residue" evidence="4">
    <location>
        <position position="611"/>
    </location>
</feature>
<sequence length="611" mass="64130">AFQREIVETESKLKHFETQLASSQSKLKAFGDSAVETGNKMQSVGDGMKNVGKDLSLKVTAPIVAIGGAAVKSAMDFESAFAGVRKTVDATEDEFKVLSEGIRGMAKEIPVAATEIAGVAEAAGQLGIQKESILGFTRTMVDLGVATNMTSDEAATALARLANITQMPQTEFDRLGASIVDLGNNFATTEREIVDMSLRLAGAGAQVGMSEADILALATALSSVGIEAEMGGSAISRVMVNMQVATSTGFTKVQDLLSKTGLSLRDLQMMASHSGKAFGNLAEDLGMTKKELSTLVDAGLDLENFSKIAGMTGEQFKKTFEQDAIGALGAFINGLANAEASGDSAINMLQEMGITEIRLRDSLLRAGGAAELFANAVDISNNAWEENVALTNEAEERYKTFESQLTIFVNTLKDMGITIGNIILPFLNNLMDSMKPVIEYFANMSEDGQKLVLVLGAIVAAVGPLLVILGTLVASLGAVFTAIGTFSGAMAVATTGAAAATPAVGALAAVISALTGPIGIAVAAIAGITAALVLAYNKVEWFRDGVDKVWEAIKSATQKAFEAVKETISTVIEAAVKFGSEQLETFKKFWDENGKAIMDLVKKYFNLVLSD</sequence>
<dbReference type="InterPro" id="IPR010090">
    <property type="entry name" value="Phage_tape_meas"/>
</dbReference>
<dbReference type="EMBL" id="JBHTLT010000070">
    <property type="protein sequence ID" value="MFD1205713.1"/>
    <property type="molecule type" value="Genomic_DNA"/>
</dbReference>
<protein>
    <submittedName>
        <fullName evidence="4">Phage tail tape measure protein</fullName>
    </submittedName>
</protein>
<feature type="domain" description="Phage tail tape measure protein" evidence="3">
    <location>
        <begin position="102"/>
        <end position="289"/>
    </location>
</feature>
<feature type="transmembrane region" description="Helical" evidence="2">
    <location>
        <begin position="506"/>
        <end position="534"/>
    </location>
</feature>
<organism evidence="4 5">
    <name type="scientific">Sporosarcina contaminans</name>
    <dbReference type="NCBI Taxonomy" id="633403"/>
    <lineage>
        <taxon>Bacteria</taxon>
        <taxon>Bacillati</taxon>
        <taxon>Bacillota</taxon>
        <taxon>Bacilli</taxon>
        <taxon>Bacillales</taxon>
        <taxon>Caryophanaceae</taxon>
        <taxon>Sporosarcina</taxon>
    </lineage>
</organism>
<feature type="transmembrane region" description="Helical" evidence="2">
    <location>
        <begin position="479"/>
        <end position="500"/>
    </location>
</feature>
<evidence type="ECO:0000256" key="1">
    <source>
        <dbReference type="ARBA" id="ARBA00022612"/>
    </source>
</evidence>
<proteinExistence type="predicted"/>
<gene>
    <name evidence="4" type="ORF">ACFQ38_11440</name>
</gene>
<keyword evidence="5" id="KW-1185">Reference proteome</keyword>
<keyword evidence="2" id="KW-0472">Membrane</keyword>
<dbReference type="Proteomes" id="UP001597231">
    <property type="component" value="Unassembled WGS sequence"/>
</dbReference>
<dbReference type="PANTHER" id="PTHR37813">
    <property type="entry name" value="FELS-2 PROPHAGE PROTEIN"/>
    <property type="match status" value="1"/>
</dbReference>
<dbReference type="Pfam" id="PF10145">
    <property type="entry name" value="PhageMin_Tail"/>
    <property type="match status" value="1"/>
</dbReference>
<keyword evidence="2" id="KW-0812">Transmembrane</keyword>
<keyword evidence="2" id="KW-1133">Transmembrane helix</keyword>